<evidence type="ECO:0000256" key="1">
    <source>
        <dbReference type="ARBA" id="ARBA00004370"/>
    </source>
</evidence>
<dbReference type="InterPro" id="IPR050168">
    <property type="entry name" value="AAA_ATPase_domain"/>
</dbReference>
<proteinExistence type="inferred from homology"/>
<dbReference type="STRING" id="436010.A0A167T418"/>
<organism evidence="11 12">
    <name type="scientific">Athelia psychrophila</name>
    <dbReference type="NCBI Taxonomy" id="1759441"/>
    <lineage>
        <taxon>Eukaryota</taxon>
        <taxon>Fungi</taxon>
        <taxon>Dikarya</taxon>
        <taxon>Basidiomycota</taxon>
        <taxon>Agaricomycotina</taxon>
        <taxon>Agaricomycetes</taxon>
        <taxon>Agaricomycetidae</taxon>
        <taxon>Atheliales</taxon>
        <taxon>Atheliaceae</taxon>
        <taxon>Athelia</taxon>
    </lineage>
</organism>
<dbReference type="InterPro" id="IPR003959">
    <property type="entry name" value="ATPase_AAA_core"/>
</dbReference>
<accession>A0A167T418</accession>
<evidence type="ECO:0000313" key="12">
    <source>
        <dbReference type="Proteomes" id="UP000076532"/>
    </source>
</evidence>
<dbReference type="GO" id="GO:0016558">
    <property type="term" value="P:protein import into peroxisome matrix"/>
    <property type="evidence" value="ECO:0007669"/>
    <property type="project" value="TreeGrafter"/>
</dbReference>
<dbReference type="Pfam" id="PF00004">
    <property type="entry name" value="AAA"/>
    <property type="match status" value="1"/>
</dbReference>
<feature type="region of interest" description="Disordered" evidence="9">
    <location>
        <begin position="190"/>
        <end position="217"/>
    </location>
</feature>
<sequence>MARRARIHYVSLKSSLVNLPISIYGPLLERSIRPQNLAVHLTLPAANGVLKTEAYVGWTGMASASSLAHFNSADKEKGFETIEIDPQYAMGLGLAQGAVVEIGLLHDLPLAKSVGAEPVSADDWEIIELHAGHVEDTLLGQVRVAKIGQEIDVWVLGRTRVRLRVVSLDPPSKADALLLTTNTEVHIAPKLRNAAPTAPKKAQTAASTQDNALGPADKAPSTILRVLPASLHSIGISADSSAYTRPEPLAFTSRATFDALTSFTPSDAPAFKGTVVGEGDYFHRATLRLLGGPLDPSPGTPGKDSAPAAPEAKVLTAKDPSAASAPKSDEKAKGEKEKEKERRGEEVLLSWKAGIPERHVVLLFMPDGKVGEWDLVRVSATQEREAASKVVPPASTSADVAPAVSTGREPFLAGVDDILTQCTDYCVRSFASHASRGIVRGVSALLITGRAGAGKTSIAKAVAQRVQVDPRVYAYTLYIDLARHAETPVPALKGLFKHWWAKAAWHRPSVIVFDNVDKLMGVELEHADSFRTRHVTELFVALYSAAARAAAPNARGIVVVGTAQGQASLHPLLSSAHVFSEIVRVKPPNKDARRDIMARIVERRLEMAPDIKQDSASPLNFTALATQTEGYSATDLHDLVARAMHQAAMRSTAQEDVDADAETTLSGADFGAAQVDFVPLSLRDVKLQKSDVAWSDIGGLRETRRVLRETLEWPTKYGPIFKQSPLRLRSG</sequence>
<dbReference type="Pfam" id="PF09262">
    <property type="entry name" value="PEX-1N"/>
    <property type="match status" value="1"/>
</dbReference>
<protein>
    <recommendedName>
        <fullName evidence="8">Peroxisomal ATPase PEX1</fullName>
    </recommendedName>
    <alternativeName>
        <fullName evidence="7">Peroxin-1</fullName>
    </alternativeName>
</protein>
<dbReference type="SUPFAM" id="SSF50692">
    <property type="entry name" value="ADC-like"/>
    <property type="match status" value="1"/>
</dbReference>
<evidence type="ECO:0000256" key="3">
    <source>
        <dbReference type="ARBA" id="ARBA00022741"/>
    </source>
</evidence>
<dbReference type="InterPro" id="IPR027417">
    <property type="entry name" value="P-loop_NTPase"/>
</dbReference>
<dbReference type="Gene3D" id="1.10.8.60">
    <property type="match status" value="1"/>
</dbReference>
<feature type="domain" description="AAA+ ATPase" evidence="10">
    <location>
        <begin position="441"/>
        <end position="589"/>
    </location>
</feature>
<dbReference type="InterPro" id="IPR015342">
    <property type="entry name" value="PEX1-N_C-lobe"/>
</dbReference>
<dbReference type="SUPFAM" id="SSF52540">
    <property type="entry name" value="P-loop containing nucleoside triphosphate hydrolases"/>
    <property type="match status" value="1"/>
</dbReference>
<evidence type="ECO:0000256" key="2">
    <source>
        <dbReference type="ARBA" id="ARBA00006914"/>
    </source>
</evidence>
<evidence type="ECO:0000313" key="11">
    <source>
        <dbReference type="EMBL" id="KZP02539.1"/>
    </source>
</evidence>
<evidence type="ECO:0000256" key="6">
    <source>
        <dbReference type="ARBA" id="ARBA00023136"/>
    </source>
</evidence>
<dbReference type="SMART" id="SM00382">
    <property type="entry name" value="AAA"/>
    <property type="match status" value="1"/>
</dbReference>
<dbReference type="InterPro" id="IPR003593">
    <property type="entry name" value="AAA+_ATPase"/>
</dbReference>
<evidence type="ECO:0000256" key="9">
    <source>
        <dbReference type="SAM" id="MobiDB-lite"/>
    </source>
</evidence>
<dbReference type="Proteomes" id="UP000076532">
    <property type="component" value="Unassembled WGS sequence"/>
</dbReference>
<evidence type="ECO:0000259" key="10">
    <source>
        <dbReference type="SMART" id="SM00382"/>
    </source>
</evidence>
<dbReference type="GO" id="GO:0016887">
    <property type="term" value="F:ATP hydrolysis activity"/>
    <property type="evidence" value="ECO:0007669"/>
    <property type="project" value="InterPro"/>
</dbReference>
<gene>
    <name evidence="11" type="ORF">FIBSPDRAFT_22285</name>
</gene>
<evidence type="ECO:0000256" key="7">
    <source>
        <dbReference type="ARBA" id="ARBA00032509"/>
    </source>
</evidence>
<dbReference type="AlphaFoldDB" id="A0A167T418"/>
<dbReference type="InterPro" id="IPR009010">
    <property type="entry name" value="Asp_de-COase-like_dom_sf"/>
</dbReference>
<feature type="region of interest" description="Disordered" evidence="9">
    <location>
        <begin position="292"/>
        <end position="345"/>
    </location>
</feature>
<dbReference type="GO" id="GO:0005524">
    <property type="term" value="F:ATP binding"/>
    <property type="evidence" value="ECO:0007669"/>
    <property type="project" value="UniProtKB-KW"/>
</dbReference>
<feature type="compositionally biased region" description="Basic and acidic residues" evidence="9">
    <location>
        <begin position="327"/>
        <end position="345"/>
    </location>
</feature>
<dbReference type="PANTHER" id="PTHR23077:SF12">
    <property type="entry name" value="PEROXISOMAL ATPASE PEX1"/>
    <property type="match status" value="1"/>
</dbReference>
<dbReference type="EMBL" id="KV418481">
    <property type="protein sequence ID" value="KZP02539.1"/>
    <property type="molecule type" value="Genomic_DNA"/>
</dbReference>
<feature type="compositionally biased region" description="Low complexity" evidence="9">
    <location>
        <begin position="194"/>
        <end position="206"/>
    </location>
</feature>
<dbReference type="OrthoDB" id="2187at2759"/>
<keyword evidence="4" id="KW-0378">Hydrolase</keyword>
<dbReference type="Gene3D" id="3.10.330.10">
    <property type="match status" value="1"/>
</dbReference>
<name>A0A167T418_9AGAM</name>
<comment type="similarity">
    <text evidence="2">Belongs to the AAA ATPase family.</text>
</comment>
<dbReference type="Gene3D" id="3.40.50.300">
    <property type="entry name" value="P-loop containing nucleotide triphosphate hydrolases"/>
    <property type="match status" value="1"/>
</dbReference>
<dbReference type="SUPFAM" id="SSF54585">
    <property type="entry name" value="Cdc48 domain 2-like"/>
    <property type="match status" value="1"/>
</dbReference>
<reference evidence="11 12" key="1">
    <citation type="journal article" date="2016" name="Mol. Biol. Evol.">
        <title>Comparative Genomics of Early-Diverging Mushroom-Forming Fungi Provides Insights into the Origins of Lignocellulose Decay Capabilities.</title>
        <authorList>
            <person name="Nagy L.G."/>
            <person name="Riley R."/>
            <person name="Tritt A."/>
            <person name="Adam C."/>
            <person name="Daum C."/>
            <person name="Floudas D."/>
            <person name="Sun H."/>
            <person name="Yadav J.S."/>
            <person name="Pangilinan J."/>
            <person name="Larsson K.H."/>
            <person name="Matsuura K."/>
            <person name="Barry K."/>
            <person name="Labutti K."/>
            <person name="Kuo R."/>
            <person name="Ohm R.A."/>
            <person name="Bhattacharya S.S."/>
            <person name="Shirouzu T."/>
            <person name="Yoshinaga Y."/>
            <person name="Martin F.M."/>
            <person name="Grigoriev I.V."/>
            <person name="Hibbett D.S."/>
        </authorList>
    </citation>
    <scope>NUCLEOTIDE SEQUENCE [LARGE SCALE GENOMIC DNA]</scope>
    <source>
        <strain evidence="11 12">CBS 109695</strain>
    </source>
</reference>
<keyword evidence="6" id="KW-0472">Membrane</keyword>
<evidence type="ECO:0000256" key="4">
    <source>
        <dbReference type="ARBA" id="ARBA00022801"/>
    </source>
</evidence>
<keyword evidence="12" id="KW-1185">Reference proteome</keyword>
<keyword evidence="3" id="KW-0547">Nucleotide-binding</keyword>
<dbReference type="InterPro" id="IPR029067">
    <property type="entry name" value="CDC48_domain_2-like_sf"/>
</dbReference>
<evidence type="ECO:0000256" key="8">
    <source>
        <dbReference type="ARBA" id="ARBA00034532"/>
    </source>
</evidence>
<evidence type="ECO:0000256" key="5">
    <source>
        <dbReference type="ARBA" id="ARBA00022840"/>
    </source>
</evidence>
<dbReference type="GO" id="GO:0005778">
    <property type="term" value="C:peroxisomal membrane"/>
    <property type="evidence" value="ECO:0007669"/>
    <property type="project" value="TreeGrafter"/>
</dbReference>
<keyword evidence="5" id="KW-0067">ATP-binding</keyword>
<feature type="compositionally biased region" description="Low complexity" evidence="9">
    <location>
        <begin position="317"/>
        <end position="326"/>
    </location>
</feature>
<comment type="subcellular location">
    <subcellularLocation>
        <location evidence="1">Membrane</location>
    </subcellularLocation>
</comment>
<dbReference type="GO" id="GO:0005829">
    <property type="term" value="C:cytosol"/>
    <property type="evidence" value="ECO:0007669"/>
    <property type="project" value="TreeGrafter"/>
</dbReference>
<dbReference type="PANTHER" id="PTHR23077">
    <property type="entry name" value="AAA-FAMILY ATPASE"/>
    <property type="match status" value="1"/>
</dbReference>